<evidence type="ECO:0000259" key="3">
    <source>
        <dbReference type="PROSITE" id="PS51903"/>
    </source>
</evidence>
<feature type="domain" description="Clp R" evidence="3">
    <location>
        <begin position="94"/>
        <end position="250"/>
    </location>
</feature>
<protein>
    <recommendedName>
        <fullName evidence="3">Clp R domain-containing protein</fullName>
    </recommendedName>
</protein>
<dbReference type="Gene3D" id="1.10.1780.10">
    <property type="entry name" value="Clp, N-terminal domain"/>
    <property type="match status" value="1"/>
</dbReference>
<proteinExistence type="predicted"/>
<comment type="caution">
    <text evidence="4">The sequence shown here is derived from an EMBL/GenBank/DDBJ whole genome shotgun (WGS) entry which is preliminary data.</text>
</comment>
<dbReference type="PANTHER" id="PTHR47016">
    <property type="entry name" value="ATP-DEPENDENT CLP PROTEASE ATP-BINDING SUBUNIT CLPT1, CHLOROPLASTIC"/>
    <property type="match status" value="1"/>
</dbReference>
<dbReference type="SUPFAM" id="SSF81923">
    <property type="entry name" value="Double Clp-N motif"/>
    <property type="match status" value="1"/>
</dbReference>
<dbReference type="RefSeq" id="WP_203866023.1">
    <property type="nucleotide sequence ID" value="NZ_BONW01000011.1"/>
</dbReference>
<evidence type="ECO:0000256" key="2">
    <source>
        <dbReference type="SAM" id="MobiDB-lite"/>
    </source>
</evidence>
<dbReference type="PANTHER" id="PTHR47016:SF5">
    <property type="entry name" value="CLP DOMAIN SUPERFAMILY PROTEIN"/>
    <property type="match status" value="1"/>
</dbReference>
<evidence type="ECO:0000313" key="4">
    <source>
        <dbReference type="EMBL" id="GIG87441.1"/>
    </source>
</evidence>
<organism evidence="4 5">
    <name type="scientific">Plantactinospora endophytica</name>
    <dbReference type="NCBI Taxonomy" id="673535"/>
    <lineage>
        <taxon>Bacteria</taxon>
        <taxon>Bacillati</taxon>
        <taxon>Actinomycetota</taxon>
        <taxon>Actinomycetes</taxon>
        <taxon>Micromonosporales</taxon>
        <taxon>Micromonosporaceae</taxon>
        <taxon>Plantactinospora</taxon>
    </lineage>
</organism>
<reference evidence="4 5" key="1">
    <citation type="submission" date="2021-01" db="EMBL/GenBank/DDBJ databases">
        <title>Whole genome shotgun sequence of Plantactinospora endophytica NBRC 110450.</title>
        <authorList>
            <person name="Komaki H."/>
            <person name="Tamura T."/>
        </authorList>
    </citation>
    <scope>NUCLEOTIDE SEQUENCE [LARGE SCALE GENOMIC DNA]</scope>
    <source>
        <strain evidence="4 5">NBRC 110450</strain>
    </source>
</reference>
<dbReference type="EMBL" id="BONW01000011">
    <property type="protein sequence ID" value="GIG87441.1"/>
    <property type="molecule type" value="Genomic_DNA"/>
</dbReference>
<dbReference type="InterPro" id="IPR044217">
    <property type="entry name" value="CLPT1/2"/>
</dbReference>
<dbReference type="PROSITE" id="PS51903">
    <property type="entry name" value="CLP_R"/>
    <property type="match status" value="1"/>
</dbReference>
<keyword evidence="1" id="KW-0677">Repeat</keyword>
<evidence type="ECO:0000313" key="5">
    <source>
        <dbReference type="Proteomes" id="UP000646749"/>
    </source>
</evidence>
<name>A0ABQ4DYC9_9ACTN</name>
<evidence type="ECO:0000256" key="1">
    <source>
        <dbReference type="PROSITE-ProRule" id="PRU01251"/>
    </source>
</evidence>
<dbReference type="Pfam" id="PF02861">
    <property type="entry name" value="Clp_N"/>
    <property type="match status" value="1"/>
</dbReference>
<dbReference type="Proteomes" id="UP000646749">
    <property type="component" value="Unassembled WGS sequence"/>
</dbReference>
<dbReference type="InterPro" id="IPR004176">
    <property type="entry name" value="Clp_R_N"/>
</dbReference>
<dbReference type="InterPro" id="IPR036628">
    <property type="entry name" value="Clp_N_dom_sf"/>
</dbReference>
<keyword evidence="5" id="KW-1185">Reference proteome</keyword>
<accession>A0ABQ4DYC9</accession>
<sequence>MERLPVRLDDLIAYVRRQHPGGDALERLTDAVLVGEYLGDLADHLIGHFVDQARRSGASWTEIGQHMGVTKQAVQKRFVTRKSEQDEPIPASAFARFTDRARHVVRQAQAEARSAGGAEVGTEHLLLGILHEPDGLAGRAITALGVSAAQIRAGVSSATGRASATEPGSSATDQPDSAVPDHLPFSPGAKRVRDRTFQEALRLGHNYVGTEHLLLGLLATEDEPGARILVGLGVTRDRAEEWIVDTLRGLPRSASSGR</sequence>
<gene>
    <name evidence="4" type="ORF">Pen02_23770</name>
</gene>
<feature type="compositionally biased region" description="Polar residues" evidence="2">
    <location>
        <begin position="158"/>
        <end position="175"/>
    </location>
</feature>
<feature type="region of interest" description="Disordered" evidence="2">
    <location>
        <begin position="158"/>
        <end position="191"/>
    </location>
</feature>